<evidence type="ECO:0000313" key="5">
    <source>
        <dbReference type="EMBL" id="TQV70271.1"/>
    </source>
</evidence>
<feature type="domain" description="23S rRNA (guanine(745)-N(1))-methyltransferase N-terminal" evidence="4">
    <location>
        <begin position="24"/>
        <end position="67"/>
    </location>
</feature>
<sequence>MTTPPPPDSPLHSPRPSPLNAIPFVCPLDGQPLMPGAGSLVCAGGHSFDISARGYINLLPVQFKKSRDPGDSKSMVAARRRVLDAGLFDPLADAVCGLAFEEFAARGQEETLLVDAGCGEGFYTARLAADLRNRMGDAAPKILGADISKWAVMAAAKRSKDLAWVVASNKRLPLVQGTVTGITSLFGFETWPDWAALQRSGQFVLVVDAGPRHLIELREIIYPTLQVHAPPRHEAATANGYELMGETVSRFEASVPNAELLMDLLEMTPHGRKSTGAARDRVAAMTGLSLTLDAVIRKYRRS</sequence>
<dbReference type="OrthoDB" id="108476at2"/>
<feature type="binding site" evidence="2">
    <location>
        <position position="213"/>
    </location>
    <ligand>
        <name>S-adenosyl-L-methionine</name>
        <dbReference type="ChEBI" id="CHEBI:59789"/>
    </ligand>
</feature>
<dbReference type="EMBL" id="VHSH01000018">
    <property type="protein sequence ID" value="TQV70271.1"/>
    <property type="molecule type" value="Genomic_DNA"/>
</dbReference>
<feature type="binding site" evidence="1">
    <location>
        <position position="46"/>
    </location>
    <ligand>
        <name>Zn(2+)</name>
        <dbReference type="ChEBI" id="CHEBI:29105"/>
    </ligand>
</feature>
<evidence type="ECO:0000313" key="6">
    <source>
        <dbReference type="Proteomes" id="UP000315252"/>
    </source>
</evidence>
<keyword evidence="6" id="KW-1185">Reference proteome</keyword>
<name>A0A545SZA7_9PROT</name>
<reference evidence="5 6" key="1">
    <citation type="submission" date="2019-06" db="EMBL/GenBank/DDBJ databases">
        <title>Whole genome sequence for Rhodospirillaceae sp. R148.</title>
        <authorList>
            <person name="Wang G."/>
        </authorList>
    </citation>
    <scope>NUCLEOTIDE SEQUENCE [LARGE SCALE GENOMIC DNA]</scope>
    <source>
        <strain evidence="5 6">R148</strain>
    </source>
</reference>
<dbReference type="InterPro" id="IPR048647">
    <property type="entry name" value="RlmA_N"/>
</dbReference>
<dbReference type="GO" id="GO:0046872">
    <property type="term" value="F:metal ion binding"/>
    <property type="evidence" value="ECO:0007669"/>
    <property type="project" value="UniProtKB-KW"/>
</dbReference>
<dbReference type="AlphaFoldDB" id="A0A545SZA7"/>
<evidence type="ECO:0000259" key="3">
    <source>
        <dbReference type="Pfam" id="PF13649"/>
    </source>
</evidence>
<gene>
    <name evidence="5" type="ORF">FKG95_28245</name>
</gene>
<keyword evidence="1" id="KW-0862">Zinc</keyword>
<comment type="caution">
    <text evidence="5">The sequence shown here is derived from an EMBL/GenBank/DDBJ whole genome shotgun (WGS) entry which is preliminary data.</text>
</comment>
<dbReference type="SUPFAM" id="SSF53335">
    <property type="entry name" value="S-adenosyl-L-methionine-dependent methyltransferases"/>
    <property type="match status" value="1"/>
</dbReference>
<evidence type="ECO:0000256" key="2">
    <source>
        <dbReference type="PIRSR" id="PIRSR018249-2"/>
    </source>
</evidence>
<dbReference type="GO" id="GO:0008168">
    <property type="term" value="F:methyltransferase activity"/>
    <property type="evidence" value="ECO:0007669"/>
    <property type="project" value="UniProtKB-KW"/>
</dbReference>
<dbReference type="GO" id="GO:0032259">
    <property type="term" value="P:methylation"/>
    <property type="evidence" value="ECO:0007669"/>
    <property type="project" value="UniProtKB-KW"/>
</dbReference>
<dbReference type="Pfam" id="PF13649">
    <property type="entry name" value="Methyltransf_25"/>
    <property type="match status" value="1"/>
</dbReference>
<feature type="binding site" evidence="2">
    <location>
        <begin position="120"/>
        <end position="121"/>
    </location>
    <ligand>
        <name>S-adenosyl-L-methionine</name>
        <dbReference type="ChEBI" id="CHEBI:59789"/>
    </ligand>
</feature>
<dbReference type="PIRSF" id="PIRSF018249">
    <property type="entry name" value="MyrA_prd"/>
    <property type="match status" value="1"/>
</dbReference>
<evidence type="ECO:0000256" key="1">
    <source>
        <dbReference type="PIRSR" id="PIRSR018249-1"/>
    </source>
</evidence>
<feature type="domain" description="Methyltransferase" evidence="3">
    <location>
        <begin position="114"/>
        <end position="196"/>
    </location>
</feature>
<dbReference type="Pfam" id="PF21302">
    <property type="entry name" value="Zn_ribbon_RlmA"/>
    <property type="match status" value="1"/>
</dbReference>
<dbReference type="Proteomes" id="UP000315252">
    <property type="component" value="Unassembled WGS sequence"/>
</dbReference>
<accession>A0A545SZA7</accession>
<proteinExistence type="predicted"/>
<evidence type="ECO:0000259" key="4">
    <source>
        <dbReference type="Pfam" id="PF21302"/>
    </source>
</evidence>
<dbReference type="Gene3D" id="3.40.50.150">
    <property type="entry name" value="Vaccinia Virus protein VP39"/>
    <property type="match status" value="1"/>
</dbReference>
<protein>
    <submittedName>
        <fullName evidence="5">Methyltransferase domain-containing protein</fullName>
    </submittedName>
</protein>
<feature type="binding site" evidence="2">
    <location>
        <position position="88"/>
    </location>
    <ligand>
        <name>S-adenosyl-L-methionine</name>
        <dbReference type="ChEBI" id="CHEBI:59789"/>
    </ligand>
</feature>
<keyword evidence="2" id="KW-0949">S-adenosyl-L-methionine</keyword>
<keyword evidence="5" id="KW-0808">Transferase</keyword>
<organism evidence="5 6">
    <name type="scientific">Denitrobaculum tricleocarpae</name>
    <dbReference type="NCBI Taxonomy" id="2591009"/>
    <lineage>
        <taxon>Bacteria</taxon>
        <taxon>Pseudomonadati</taxon>
        <taxon>Pseudomonadota</taxon>
        <taxon>Alphaproteobacteria</taxon>
        <taxon>Rhodospirillales</taxon>
        <taxon>Rhodospirillaceae</taxon>
        <taxon>Denitrobaculum</taxon>
    </lineage>
</organism>
<keyword evidence="1" id="KW-0479">Metal-binding</keyword>
<keyword evidence="5" id="KW-0489">Methyltransferase</keyword>
<feature type="binding site" evidence="1">
    <location>
        <position position="42"/>
    </location>
    <ligand>
        <name>Zn(2+)</name>
        <dbReference type="ChEBI" id="CHEBI:29105"/>
    </ligand>
</feature>
<dbReference type="InterPro" id="IPR016718">
    <property type="entry name" value="rRNA_m1G-MeTrfase_A_prd"/>
</dbReference>
<dbReference type="RefSeq" id="WP_142899822.1">
    <property type="nucleotide sequence ID" value="NZ_ML660069.1"/>
</dbReference>
<dbReference type="InterPro" id="IPR041698">
    <property type="entry name" value="Methyltransf_25"/>
</dbReference>
<dbReference type="InterPro" id="IPR029063">
    <property type="entry name" value="SAM-dependent_MTases_sf"/>
</dbReference>